<dbReference type="InterPro" id="IPR011701">
    <property type="entry name" value="MFS"/>
</dbReference>
<dbReference type="Pfam" id="PF07690">
    <property type="entry name" value="MFS_1"/>
    <property type="match status" value="1"/>
</dbReference>
<dbReference type="InterPro" id="IPR020846">
    <property type="entry name" value="MFS_dom"/>
</dbReference>
<evidence type="ECO:0000256" key="2">
    <source>
        <dbReference type="ARBA" id="ARBA00022448"/>
    </source>
</evidence>
<name>A0ABR3PBF9_9PEZI</name>
<keyword evidence="9" id="KW-1185">Reference proteome</keyword>
<evidence type="ECO:0000313" key="9">
    <source>
        <dbReference type="Proteomes" id="UP001562354"/>
    </source>
</evidence>
<dbReference type="PROSITE" id="PS50850">
    <property type="entry name" value="MFS"/>
    <property type="match status" value="1"/>
</dbReference>
<dbReference type="InterPro" id="IPR036259">
    <property type="entry name" value="MFS_trans_sf"/>
</dbReference>
<feature type="transmembrane region" description="Helical" evidence="6">
    <location>
        <begin position="53"/>
        <end position="78"/>
    </location>
</feature>
<accession>A0ABR3PBF9</accession>
<feature type="transmembrane region" description="Helical" evidence="6">
    <location>
        <begin position="347"/>
        <end position="366"/>
    </location>
</feature>
<dbReference type="PANTHER" id="PTHR43791">
    <property type="entry name" value="PERMEASE-RELATED"/>
    <property type="match status" value="1"/>
</dbReference>
<feature type="transmembrane region" description="Helical" evidence="6">
    <location>
        <begin position="443"/>
        <end position="465"/>
    </location>
</feature>
<keyword evidence="4 6" id="KW-1133">Transmembrane helix</keyword>
<keyword evidence="5 6" id="KW-0472">Membrane</keyword>
<dbReference type="PANTHER" id="PTHR43791:SF16">
    <property type="entry name" value="TRANSPORTER, PUTATIVE (AFU_ORTHOLOGUE AFUA_3G01840)-RELATED"/>
    <property type="match status" value="1"/>
</dbReference>
<evidence type="ECO:0000256" key="1">
    <source>
        <dbReference type="ARBA" id="ARBA00004141"/>
    </source>
</evidence>
<dbReference type="GeneID" id="95977061"/>
<dbReference type="Proteomes" id="UP001562354">
    <property type="component" value="Unassembled WGS sequence"/>
</dbReference>
<evidence type="ECO:0000256" key="6">
    <source>
        <dbReference type="SAM" id="Phobius"/>
    </source>
</evidence>
<feature type="transmembrane region" description="Helical" evidence="6">
    <location>
        <begin position="180"/>
        <end position="202"/>
    </location>
</feature>
<feature type="transmembrane region" description="Helical" evidence="6">
    <location>
        <begin position="378"/>
        <end position="399"/>
    </location>
</feature>
<gene>
    <name evidence="8" type="ORF">AAFC00_003360</name>
</gene>
<evidence type="ECO:0000259" key="7">
    <source>
        <dbReference type="PROSITE" id="PS50850"/>
    </source>
</evidence>
<evidence type="ECO:0000256" key="4">
    <source>
        <dbReference type="ARBA" id="ARBA00022989"/>
    </source>
</evidence>
<proteinExistence type="predicted"/>
<comment type="caution">
    <text evidence="8">The sequence shown here is derived from an EMBL/GenBank/DDBJ whole genome shotgun (WGS) entry which is preliminary data.</text>
</comment>
<feature type="transmembrane region" description="Helical" evidence="6">
    <location>
        <begin position="146"/>
        <end position="168"/>
    </location>
</feature>
<comment type="subcellular location">
    <subcellularLocation>
        <location evidence="1">Membrane</location>
        <topology evidence="1">Multi-pass membrane protein</topology>
    </subcellularLocation>
</comment>
<feature type="transmembrane region" description="Helical" evidence="6">
    <location>
        <begin position="411"/>
        <end position="431"/>
    </location>
</feature>
<dbReference type="SUPFAM" id="SSF103473">
    <property type="entry name" value="MFS general substrate transporter"/>
    <property type="match status" value="1"/>
</dbReference>
<organism evidence="8 9">
    <name type="scientific">Neodothiora populina</name>
    <dbReference type="NCBI Taxonomy" id="2781224"/>
    <lineage>
        <taxon>Eukaryota</taxon>
        <taxon>Fungi</taxon>
        <taxon>Dikarya</taxon>
        <taxon>Ascomycota</taxon>
        <taxon>Pezizomycotina</taxon>
        <taxon>Dothideomycetes</taxon>
        <taxon>Dothideomycetidae</taxon>
        <taxon>Dothideales</taxon>
        <taxon>Dothioraceae</taxon>
        <taxon>Neodothiora</taxon>
    </lineage>
</organism>
<protein>
    <recommendedName>
        <fullName evidence="7">Major facilitator superfamily (MFS) profile domain-containing protein</fullName>
    </recommendedName>
</protein>
<evidence type="ECO:0000313" key="8">
    <source>
        <dbReference type="EMBL" id="KAL1303051.1"/>
    </source>
</evidence>
<reference evidence="8 9" key="1">
    <citation type="submission" date="2024-07" db="EMBL/GenBank/DDBJ databases">
        <title>Draft sequence of the Neodothiora populina.</title>
        <authorList>
            <person name="Drown D.D."/>
            <person name="Schuette U.S."/>
            <person name="Buechlein A.B."/>
            <person name="Rusch D.R."/>
            <person name="Winton L.W."/>
            <person name="Adams G.A."/>
        </authorList>
    </citation>
    <scope>NUCLEOTIDE SEQUENCE [LARGE SCALE GENOMIC DNA]</scope>
    <source>
        <strain evidence="8 9">CPC 39397</strain>
    </source>
</reference>
<feature type="domain" description="Major facilitator superfamily (MFS) profile" evidence="7">
    <location>
        <begin position="54"/>
        <end position="470"/>
    </location>
</feature>
<feature type="transmembrane region" description="Helical" evidence="6">
    <location>
        <begin position="90"/>
        <end position="108"/>
    </location>
</feature>
<sequence>MSGIKTSMTEARVEFSENSQDNMHRTPALPIGAERVDLTEQENCRLRRKTDKVILSLLVWGYFLQIIDKTALGYGALFGLRTDLKLVGKHYSLASSATPIAQLAWQPISSYLIVRAPHRILLPLLVLFWGITMVCMAASWDFGSLFAGRFMLGLFEGSCLPLFAILTGRWYRRSEQPLRVACWYGTNGVATIAISVIAYGLAKISHSAIATWRILFLTIGLLTVLSAPLLWWFLPNDIDSARFLTEHEKRQTYERLRANQSGAAKTKYKMAHLVEVILDLKTYPGIGIALCLNCGASVTNTFGPLILSGLGFDKYTTSLLNKPFGATQILTIAISSFAAQRGKKKGGVLLALALPIIAGLAALYMLPRDPSHTAPLLVSYYLLGFIFGGNPILVAWMVGNTGGFTKGSVIMAIYNAAAGAGNIIGPLLFATQDAPAYKPGLKSVLAMFATLAALVILQMVYLVFLNKLQERKRVKDGKPAKLADLSMERRYIAMAEVADAEQGPRIGDNAFNDLTDRQNDEFIYIY</sequence>
<dbReference type="EMBL" id="JBFMKM010000012">
    <property type="protein sequence ID" value="KAL1303051.1"/>
    <property type="molecule type" value="Genomic_DNA"/>
</dbReference>
<feature type="transmembrane region" description="Helical" evidence="6">
    <location>
        <begin position="120"/>
        <end position="140"/>
    </location>
</feature>
<evidence type="ECO:0000256" key="3">
    <source>
        <dbReference type="ARBA" id="ARBA00022692"/>
    </source>
</evidence>
<dbReference type="RefSeq" id="XP_069199326.1">
    <property type="nucleotide sequence ID" value="XM_069342821.1"/>
</dbReference>
<feature type="transmembrane region" description="Helical" evidence="6">
    <location>
        <begin position="214"/>
        <end position="234"/>
    </location>
</feature>
<evidence type="ECO:0000256" key="5">
    <source>
        <dbReference type="ARBA" id="ARBA00023136"/>
    </source>
</evidence>
<keyword evidence="2" id="KW-0813">Transport</keyword>
<keyword evidence="3 6" id="KW-0812">Transmembrane</keyword>
<dbReference type="Gene3D" id="1.20.1250.20">
    <property type="entry name" value="MFS general substrate transporter like domains"/>
    <property type="match status" value="2"/>
</dbReference>